<protein>
    <submittedName>
        <fullName evidence="2">Uncharacterized protein</fullName>
    </submittedName>
</protein>
<evidence type="ECO:0000313" key="3">
    <source>
        <dbReference type="Proteomes" id="UP000282892"/>
    </source>
</evidence>
<dbReference type="OrthoDB" id="2885800at2"/>
<evidence type="ECO:0000313" key="2">
    <source>
        <dbReference type="EMBL" id="AZU60145.1"/>
    </source>
</evidence>
<gene>
    <name evidence="2" type="ORF">CHR53_02060</name>
</gene>
<feature type="transmembrane region" description="Helical" evidence="1">
    <location>
        <begin position="71"/>
        <end position="93"/>
    </location>
</feature>
<sequence length="138" mass="16012">MHTVLTYVVSLFVIVISVFITLCVKYELERLFHEKKDVAPFHICNVVIILMVSFAAHAVTNNYFLGNEFKLVMPLLILTTMIIPIYIFGHFAFEKYKSVYRKYDTAENGKVLVLNEKYVKKKKLPAKLKNYNAASKEK</sequence>
<keyword evidence="1" id="KW-0812">Transmembrane</keyword>
<dbReference type="RefSeq" id="WP_127484676.1">
    <property type="nucleotide sequence ID" value="NZ_CP022572.1"/>
</dbReference>
<dbReference type="AlphaFoldDB" id="A0A3Q9QW51"/>
<keyword evidence="3" id="KW-1185">Reference proteome</keyword>
<dbReference type="EMBL" id="CP022572">
    <property type="protein sequence ID" value="AZU60145.1"/>
    <property type="molecule type" value="Genomic_DNA"/>
</dbReference>
<accession>A0A3Q9QW51</accession>
<dbReference type="KEGG" id="nmk:CHR53_02060"/>
<feature type="transmembrane region" description="Helical" evidence="1">
    <location>
        <begin position="6"/>
        <end position="26"/>
    </location>
</feature>
<proteinExistence type="predicted"/>
<name>A0A3Q9QW51_9BACI</name>
<keyword evidence="1" id="KW-0472">Membrane</keyword>
<evidence type="ECO:0000256" key="1">
    <source>
        <dbReference type="SAM" id="Phobius"/>
    </source>
</evidence>
<dbReference type="Proteomes" id="UP000282892">
    <property type="component" value="Chromosome"/>
</dbReference>
<reference evidence="2 3" key="1">
    <citation type="submission" date="2017-07" db="EMBL/GenBank/DDBJ databases">
        <title>The complete genome sequence of Bacillus mesonae strain H20-5, an efficient strain improving plant abiotic stress resistance.</title>
        <authorList>
            <person name="Kim S.Y."/>
            <person name="Song H."/>
            <person name="Sang M.K."/>
            <person name="Weon H.-Y."/>
            <person name="Song J."/>
        </authorList>
    </citation>
    <scope>NUCLEOTIDE SEQUENCE [LARGE SCALE GENOMIC DNA]</scope>
    <source>
        <strain evidence="2 3">H20-5</strain>
    </source>
</reference>
<organism evidence="2 3">
    <name type="scientific">Neobacillus mesonae</name>
    <dbReference type="NCBI Taxonomy" id="1193713"/>
    <lineage>
        <taxon>Bacteria</taxon>
        <taxon>Bacillati</taxon>
        <taxon>Bacillota</taxon>
        <taxon>Bacilli</taxon>
        <taxon>Bacillales</taxon>
        <taxon>Bacillaceae</taxon>
        <taxon>Neobacillus</taxon>
    </lineage>
</organism>
<feature type="transmembrane region" description="Helical" evidence="1">
    <location>
        <begin position="38"/>
        <end position="59"/>
    </location>
</feature>
<keyword evidence="1" id="KW-1133">Transmembrane helix</keyword>